<dbReference type="InterPro" id="IPR011322">
    <property type="entry name" value="N-reg_PII-like_a/b"/>
</dbReference>
<proteinExistence type="predicted"/>
<dbReference type="Gene3D" id="3.30.70.120">
    <property type="match status" value="1"/>
</dbReference>
<dbReference type="Pfam" id="PF00543">
    <property type="entry name" value="P-II"/>
    <property type="match status" value="1"/>
</dbReference>
<comment type="caution">
    <text evidence="1">The sequence shown here is derived from an EMBL/GenBank/DDBJ whole genome shotgun (WGS) entry which is preliminary data.</text>
</comment>
<protein>
    <submittedName>
        <fullName evidence="1">P-II family nitrogen regulator</fullName>
    </submittedName>
</protein>
<accession>A0ABV2BVR0</accession>
<organism evidence="1 2">
    <name type="scientific">Aliikangiella maris</name>
    <dbReference type="NCBI Taxonomy" id="3162458"/>
    <lineage>
        <taxon>Bacteria</taxon>
        <taxon>Pseudomonadati</taxon>
        <taxon>Pseudomonadota</taxon>
        <taxon>Gammaproteobacteria</taxon>
        <taxon>Oceanospirillales</taxon>
        <taxon>Pleioneaceae</taxon>
        <taxon>Aliikangiella</taxon>
    </lineage>
</organism>
<dbReference type="EMBL" id="JBEVCJ010000014">
    <property type="protein sequence ID" value="MET1255863.1"/>
    <property type="molecule type" value="Genomic_DNA"/>
</dbReference>
<evidence type="ECO:0000313" key="2">
    <source>
        <dbReference type="Proteomes" id="UP001548189"/>
    </source>
</evidence>
<reference evidence="1 2" key="1">
    <citation type="submission" date="2024-06" db="EMBL/GenBank/DDBJ databases">
        <authorList>
            <person name="Li F."/>
        </authorList>
    </citation>
    <scope>NUCLEOTIDE SEQUENCE [LARGE SCALE GENOMIC DNA]</scope>
    <source>
        <strain evidence="1 2">GXAS 311</strain>
    </source>
</reference>
<dbReference type="InterPro" id="IPR002187">
    <property type="entry name" value="N-reg_PII"/>
</dbReference>
<dbReference type="Proteomes" id="UP001548189">
    <property type="component" value="Unassembled WGS sequence"/>
</dbReference>
<keyword evidence="2" id="KW-1185">Reference proteome</keyword>
<dbReference type="InterPro" id="IPR015867">
    <property type="entry name" value="N-reg_PII/ATP_PRibTrfase_C"/>
</dbReference>
<sequence length="115" mass="12383">MPFKLIVAVVDDTQTDNIIEAARQAGAKGATIINNARGEGINLHKTFLGLSLETQRDVILFIVEATLSQAIYQTIEEAGQFVSQSGSGIVFQLDLEQVSGVAQQFSGFDTPNKIN</sequence>
<dbReference type="PROSITE" id="PS51343">
    <property type="entry name" value="PII_GLNB_DOM"/>
    <property type="match status" value="1"/>
</dbReference>
<dbReference type="SUPFAM" id="SSF54913">
    <property type="entry name" value="GlnB-like"/>
    <property type="match status" value="1"/>
</dbReference>
<name>A0ABV2BVR0_9GAMM</name>
<gene>
    <name evidence="1" type="ORF">ABVT43_12055</name>
</gene>
<evidence type="ECO:0000313" key="1">
    <source>
        <dbReference type="EMBL" id="MET1255863.1"/>
    </source>
</evidence>
<dbReference type="SMART" id="SM00938">
    <property type="entry name" value="P-II"/>
    <property type="match status" value="1"/>
</dbReference>